<keyword evidence="5" id="KW-0862">Zinc</keyword>
<evidence type="ECO:0000256" key="4">
    <source>
        <dbReference type="ARBA" id="ARBA00022771"/>
    </source>
</evidence>
<keyword evidence="4 7" id="KW-0863">Zinc-finger</keyword>
<dbReference type="AlphaFoldDB" id="A0AAJ7XA34"/>
<dbReference type="Gene3D" id="3.30.160.60">
    <property type="entry name" value="Classic Zinc Finger"/>
    <property type="match status" value="3"/>
</dbReference>
<keyword evidence="10" id="KW-1185">Reference proteome</keyword>
<dbReference type="GO" id="GO:0005667">
    <property type="term" value="C:transcription regulator complex"/>
    <property type="evidence" value="ECO:0007669"/>
    <property type="project" value="TreeGrafter"/>
</dbReference>
<dbReference type="PANTHER" id="PTHR14003:SF19">
    <property type="entry name" value="YY2 TRANSCRIPTION FACTOR"/>
    <property type="match status" value="1"/>
</dbReference>
<dbReference type="KEGG" id="pmrn:116951893"/>
<dbReference type="PROSITE" id="PS00028">
    <property type="entry name" value="ZINC_FINGER_C2H2_1"/>
    <property type="match status" value="3"/>
</dbReference>
<feature type="compositionally biased region" description="Basic residues" evidence="8">
    <location>
        <begin position="502"/>
        <end position="519"/>
    </location>
</feature>
<protein>
    <submittedName>
        <fullName evidence="11">Zinc finger and BTB domain-containing protein 7B-like</fullName>
    </submittedName>
</protein>
<feature type="compositionally biased region" description="Acidic residues" evidence="8">
    <location>
        <begin position="115"/>
        <end position="126"/>
    </location>
</feature>
<keyword evidence="6" id="KW-0539">Nucleus</keyword>
<evidence type="ECO:0000256" key="7">
    <source>
        <dbReference type="PROSITE-ProRule" id="PRU00042"/>
    </source>
</evidence>
<comment type="subcellular location">
    <subcellularLocation>
        <location evidence="1">Nucleus</location>
    </subcellularLocation>
</comment>
<feature type="domain" description="C2H2-type" evidence="9">
    <location>
        <begin position="416"/>
        <end position="443"/>
    </location>
</feature>
<name>A0AAJ7XA34_PETMA</name>
<dbReference type="FunFam" id="3.30.160.60:FF:000478">
    <property type="entry name" value="Zinc finger protein 133"/>
    <property type="match status" value="1"/>
</dbReference>
<dbReference type="GO" id="GO:0000785">
    <property type="term" value="C:chromatin"/>
    <property type="evidence" value="ECO:0007669"/>
    <property type="project" value="TreeGrafter"/>
</dbReference>
<reference evidence="11" key="1">
    <citation type="submission" date="2025-08" db="UniProtKB">
        <authorList>
            <consortium name="RefSeq"/>
        </authorList>
    </citation>
    <scope>IDENTIFICATION</scope>
    <source>
        <tissue evidence="11">Sperm</tissue>
    </source>
</reference>
<evidence type="ECO:0000259" key="9">
    <source>
        <dbReference type="PROSITE" id="PS50157"/>
    </source>
</evidence>
<feature type="region of interest" description="Disordered" evidence="8">
    <location>
        <begin position="291"/>
        <end position="313"/>
    </location>
</feature>
<dbReference type="GO" id="GO:0000981">
    <property type="term" value="F:DNA-binding transcription factor activity, RNA polymerase II-specific"/>
    <property type="evidence" value="ECO:0007669"/>
    <property type="project" value="TreeGrafter"/>
</dbReference>
<accession>A0AAJ7XA34</accession>
<proteinExistence type="predicted"/>
<dbReference type="Proteomes" id="UP001318040">
    <property type="component" value="Chromosome 44"/>
</dbReference>
<feature type="region of interest" description="Disordered" evidence="8">
    <location>
        <begin position="238"/>
        <end position="266"/>
    </location>
</feature>
<evidence type="ECO:0000313" key="10">
    <source>
        <dbReference type="Proteomes" id="UP001318040"/>
    </source>
</evidence>
<organism evidence="10 11">
    <name type="scientific">Petromyzon marinus</name>
    <name type="common">Sea lamprey</name>
    <dbReference type="NCBI Taxonomy" id="7757"/>
    <lineage>
        <taxon>Eukaryota</taxon>
        <taxon>Metazoa</taxon>
        <taxon>Chordata</taxon>
        <taxon>Craniata</taxon>
        <taxon>Vertebrata</taxon>
        <taxon>Cyclostomata</taxon>
        <taxon>Hyperoartia</taxon>
        <taxon>Petromyzontiformes</taxon>
        <taxon>Petromyzontidae</taxon>
        <taxon>Petromyzon</taxon>
    </lineage>
</organism>
<feature type="domain" description="C2H2-type" evidence="9">
    <location>
        <begin position="444"/>
        <end position="471"/>
    </location>
</feature>
<dbReference type="FunFam" id="3.30.160.60:FF:002343">
    <property type="entry name" value="Zinc finger protein 33A"/>
    <property type="match status" value="1"/>
</dbReference>
<evidence type="ECO:0000256" key="5">
    <source>
        <dbReference type="ARBA" id="ARBA00022833"/>
    </source>
</evidence>
<keyword evidence="3" id="KW-0677">Repeat</keyword>
<dbReference type="GO" id="GO:0031519">
    <property type="term" value="C:PcG protein complex"/>
    <property type="evidence" value="ECO:0007669"/>
    <property type="project" value="TreeGrafter"/>
</dbReference>
<dbReference type="RefSeq" id="XP_032826612.1">
    <property type="nucleotide sequence ID" value="XM_032970721.1"/>
</dbReference>
<evidence type="ECO:0000256" key="1">
    <source>
        <dbReference type="ARBA" id="ARBA00004123"/>
    </source>
</evidence>
<feature type="region of interest" description="Disordered" evidence="8">
    <location>
        <begin position="171"/>
        <end position="195"/>
    </location>
</feature>
<evidence type="ECO:0000256" key="2">
    <source>
        <dbReference type="ARBA" id="ARBA00022723"/>
    </source>
</evidence>
<dbReference type="SUPFAM" id="SSF57667">
    <property type="entry name" value="beta-beta-alpha zinc fingers"/>
    <property type="match status" value="2"/>
</dbReference>
<dbReference type="InterPro" id="IPR013087">
    <property type="entry name" value="Znf_C2H2_type"/>
</dbReference>
<dbReference type="GO" id="GO:0000978">
    <property type="term" value="F:RNA polymerase II cis-regulatory region sequence-specific DNA binding"/>
    <property type="evidence" value="ECO:0007669"/>
    <property type="project" value="TreeGrafter"/>
</dbReference>
<feature type="compositionally biased region" description="Basic and acidic residues" evidence="8">
    <location>
        <begin position="104"/>
        <end position="114"/>
    </location>
</feature>
<dbReference type="GeneID" id="116951893"/>
<evidence type="ECO:0000256" key="8">
    <source>
        <dbReference type="SAM" id="MobiDB-lite"/>
    </source>
</evidence>
<feature type="region of interest" description="Disordered" evidence="8">
    <location>
        <begin position="593"/>
        <end position="614"/>
    </location>
</feature>
<evidence type="ECO:0000256" key="6">
    <source>
        <dbReference type="ARBA" id="ARBA00023242"/>
    </source>
</evidence>
<feature type="compositionally biased region" description="Basic and acidic residues" evidence="8">
    <location>
        <begin position="364"/>
        <end position="376"/>
    </location>
</feature>
<evidence type="ECO:0000313" key="11">
    <source>
        <dbReference type="RefSeq" id="XP_032826612.1"/>
    </source>
</evidence>
<dbReference type="PANTHER" id="PTHR14003">
    <property type="entry name" value="TRANSCRIPTIONAL REPRESSOR PROTEIN YY"/>
    <property type="match status" value="1"/>
</dbReference>
<keyword evidence="2" id="KW-0479">Metal-binding</keyword>
<feature type="region of interest" description="Disordered" evidence="8">
    <location>
        <begin position="87"/>
        <end position="132"/>
    </location>
</feature>
<dbReference type="InterPro" id="IPR036236">
    <property type="entry name" value="Znf_C2H2_sf"/>
</dbReference>
<feature type="domain" description="C2H2-type" evidence="9">
    <location>
        <begin position="472"/>
        <end position="499"/>
    </location>
</feature>
<dbReference type="GO" id="GO:0008270">
    <property type="term" value="F:zinc ion binding"/>
    <property type="evidence" value="ECO:0007669"/>
    <property type="project" value="UniProtKB-KW"/>
</dbReference>
<feature type="region of interest" description="Disordered" evidence="8">
    <location>
        <begin position="360"/>
        <end position="402"/>
    </location>
</feature>
<gene>
    <name evidence="11" type="primary">LOC116951893</name>
</gene>
<feature type="region of interest" description="Disordered" evidence="8">
    <location>
        <begin position="498"/>
        <end position="519"/>
    </location>
</feature>
<dbReference type="SMART" id="SM00355">
    <property type="entry name" value="ZnF_C2H2"/>
    <property type="match status" value="3"/>
</dbReference>
<dbReference type="Pfam" id="PF00096">
    <property type="entry name" value="zf-C2H2"/>
    <property type="match status" value="2"/>
</dbReference>
<sequence>MACAAVLAVDPDPRGDFPAWLATRGMKPTFADAMERELGISDYEELLACAEDVQVTAELLGAARDRLPFAFYAVLRRLVRALAPRQRRRRRRRSRSREPLSGNGKEEERARDDDGGGDEEEEDDEGPGGCAPDCEGVLASRAVLDAIVATLSSLSRELLQSAQRFRCLEPALPASPCGGRRSPRSPGFSEAPSGALGSYEAHVRNLEEEAFPISDSITTMMNGAHDQCSQRIELDESLTAPELSPPPPPPPPPRTSSPPAGVEYAGRQFDSHNCFGQAEPCVAWREIKLERDDDGRGGGNGGDGFSPRSDGEAEVAMVAERAVSGAWLGKTEHEEDVMAHWQAALHSHGTNYEEPADVVPQHAPHGDQSIRSRIPDDEVTDGWPGPDTASLDAPAAASGDNTDIAGIRHGAAPCSFQCRDCGAMFAQRQQLRAHRITHTTSRPYCCRLCGKGFTKAYNLTVHMRTHTGEKPFLCGQCNATFRLKHHLQAHQKTHASEGAAHHAQRAGVHHHRPQGHLKTHPAMGQRTQVVAQYHVQGHLKTQASANQQARAVLRQQPHPQGYLKTQASAGQRPQAVAQHHLVQVQLKTQASEAALSGGGGPASCSAGAFENTAF</sequence>
<dbReference type="PROSITE" id="PS50157">
    <property type="entry name" value="ZINC_FINGER_C2H2_2"/>
    <property type="match status" value="3"/>
</dbReference>
<evidence type="ECO:0000256" key="3">
    <source>
        <dbReference type="ARBA" id="ARBA00022737"/>
    </source>
</evidence>
<feature type="compositionally biased region" description="Pro residues" evidence="8">
    <location>
        <begin position="243"/>
        <end position="256"/>
    </location>
</feature>